<dbReference type="EMBL" id="JAFBER010000001">
    <property type="protein sequence ID" value="MBM7644190.1"/>
    <property type="molecule type" value="Genomic_DNA"/>
</dbReference>
<evidence type="ECO:0000313" key="1">
    <source>
        <dbReference type="EMBL" id="MBM7644190.1"/>
    </source>
</evidence>
<organism evidence="1 2">
    <name type="scientific">Scopulibacillus daqui</name>
    <dbReference type="NCBI Taxonomy" id="1469162"/>
    <lineage>
        <taxon>Bacteria</taxon>
        <taxon>Bacillati</taxon>
        <taxon>Bacillota</taxon>
        <taxon>Bacilli</taxon>
        <taxon>Bacillales</taxon>
        <taxon>Sporolactobacillaceae</taxon>
        <taxon>Scopulibacillus</taxon>
    </lineage>
</organism>
<evidence type="ECO:0000313" key="2">
    <source>
        <dbReference type="Proteomes" id="UP000808914"/>
    </source>
</evidence>
<name>A0ABS2PX94_9BACL</name>
<accession>A0ABS2PX94</accession>
<dbReference type="RefSeq" id="WP_205002138.1">
    <property type="nucleotide sequence ID" value="NZ_JAFBER010000001.1"/>
</dbReference>
<comment type="caution">
    <text evidence="1">The sequence shown here is derived from an EMBL/GenBank/DDBJ whole genome shotgun (WGS) entry which is preliminary data.</text>
</comment>
<sequence>MGHKSSAFDDDCSEHSILKKSESECAGVVKGLAPTAAFGFLPVTDLLLSPVLKTDCVHVSPTGGLFVEEDGNYLVKYSARGVLAPGGPPVILTIFADAKFLGSVIMGNPTSVNFVNFAKIVHLRKGDEVYVLVNQGVVILQGTLTVAKLKGERVYDKPNLLKKENCELECQFKEKHDDKKGCAGVVAFKTVGPFAFGMLSNPIILPLTNGVLLTDCVRVSPKGGIIVEEEGDYLVHFAGRVLGINSSLSIYVDSKLLGNVQLSGGSDLELANFAKVVRLKKGDTVFASFLSGGIFLFQDLTLTVAKLK</sequence>
<dbReference type="Proteomes" id="UP000808914">
    <property type="component" value="Unassembled WGS sequence"/>
</dbReference>
<keyword evidence="2" id="KW-1185">Reference proteome</keyword>
<proteinExistence type="predicted"/>
<reference evidence="1 2" key="1">
    <citation type="submission" date="2021-01" db="EMBL/GenBank/DDBJ databases">
        <title>Genomic Encyclopedia of Type Strains, Phase IV (KMG-IV): sequencing the most valuable type-strain genomes for metagenomic binning, comparative biology and taxonomic classification.</title>
        <authorList>
            <person name="Goeker M."/>
        </authorList>
    </citation>
    <scope>NUCLEOTIDE SEQUENCE [LARGE SCALE GENOMIC DNA]</scope>
    <source>
        <strain evidence="1 2">DSM 28236</strain>
    </source>
</reference>
<gene>
    <name evidence="1" type="ORF">JOD45_000381</name>
</gene>
<protein>
    <recommendedName>
        <fullName evidence="3">Biogenesis AIM24 protein</fullName>
    </recommendedName>
</protein>
<evidence type="ECO:0008006" key="3">
    <source>
        <dbReference type="Google" id="ProtNLM"/>
    </source>
</evidence>